<comment type="caution">
    <text evidence="1">The sequence shown here is derived from an EMBL/GenBank/DDBJ whole genome shotgun (WGS) entry which is preliminary data.</text>
</comment>
<gene>
    <name evidence="1" type="ORF">QFC19_002649</name>
</gene>
<dbReference type="Proteomes" id="UP001241377">
    <property type="component" value="Unassembled WGS sequence"/>
</dbReference>
<sequence length="390" mass="43974">MYAHQRGQPTYSISLGSFLHAQLPSETLCTENLTPFLKLVPCKGISGISGLMKPYVLLAHDWHAMGIDYTSNEEDSATELLLWWEAVINLVDWEKHAGRDFSIASLFDRKLPRACPVADTSQIILSGSEDDLGQLVSNPPGSVSGPRFRLWDYDSDLAHRDIEFRWRNESTFIPPLEIAAQPIGFSRILTGTGQLEGGLEATIRNNEEVVRTVKYVEVLPWWIQPWLHQLRIEEDGLPAEDSRLIATNFIPSVERARPTTLELTICIQPKTKISIHLPFSKAFIRYTEHPPDASRGFDLPPAILYVQDLAETIVINEKPQANRWQPAQKSRIYSSKLLLDLATPDFSMPYNVIIMTSTLLALFFGSVFNAMTRRFGVVQAEPLSGKSRKE</sequence>
<evidence type="ECO:0000313" key="1">
    <source>
        <dbReference type="EMBL" id="KAJ9107906.1"/>
    </source>
</evidence>
<organism evidence="1 2">
    <name type="scientific">Naganishia cerealis</name>
    <dbReference type="NCBI Taxonomy" id="610337"/>
    <lineage>
        <taxon>Eukaryota</taxon>
        <taxon>Fungi</taxon>
        <taxon>Dikarya</taxon>
        <taxon>Basidiomycota</taxon>
        <taxon>Agaricomycotina</taxon>
        <taxon>Tremellomycetes</taxon>
        <taxon>Filobasidiales</taxon>
        <taxon>Filobasidiaceae</taxon>
        <taxon>Naganishia</taxon>
    </lineage>
</organism>
<accession>A0ACC2WAL9</accession>
<protein>
    <submittedName>
        <fullName evidence="1">Uncharacterized protein</fullName>
    </submittedName>
</protein>
<evidence type="ECO:0000313" key="2">
    <source>
        <dbReference type="Proteomes" id="UP001241377"/>
    </source>
</evidence>
<reference evidence="1" key="1">
    <citation type="submission" date="2023-04" db="EMBL/GenBank/DDBJ databases">
        <title>Draft Genome sequencing of Naganishia species isolated from polar environments using Oxford Nanopore Technology.</title>
        <authorList>
            <person name="Leo P."/>
            <person name="Venkateswaran K."/>
        </authorList>
    </citation>
    <scope>NUCLEOTIDE SEQUENCE</scope>
    <source>
        <strain evidence="1">MNA-CCFEE 5261</strain>
    </source>
</reference>
<name>A0ACC2WAL9_9TREE</name>
<keyword evidence="2" id="KW-1185">Reference proteome</keyword>
<dbReference type="EMBL" id="JASBWR010000023">
    <property type="protein sequence ID" value="KAJ9107906.1"/>
    <property type="molecule type" value="Genomic_DNA"/>
</dbReference>
<proteinExistence type="predicted"/>